<dbReference type="PANTHER" id="PTHR34216">
    <property type="match status" value="1"/>
</dbReference>
<dbReference type="InterPro" id="IPR051398">
    <property type="entry name" value="Polysacch_Deacetylase"/>
</dbReference>
<evidence type="ECO:0000256" key="1">
    <source>
        <dbReference type="ARBA" id="ARBA00003236"/>
    </source>
</evidence>
<dbReference type="GO" id="GO:0016810">
    <property type="term" value="F:hydrolase activity, acting on carbon-nitrogen (but not peptide) bonds"/>
    <property type="evidence" value="ECO:0007669"/>
    <property type="project" value="InterPro"/>
</dbReference>
<evidence type="ECO:0000256" key="3">
    <source>
        <dbReference type="ARBA" id="ARBA00020071"/>
    </source>
</evidence>
<accession>A0A4Q0MND0</accession>
<proteinExistence type="inferred from homology"/>
<dbReference type="PANTHER" id="PTHR34216:SF7">
    <property type="entry name" value="POLY-BETA-1,6-N-ACETYL-D-GLUCOSAMINE N-DEACETYLASE"/>
    <property type="match status" value="1"/>
</dbReference>
<dbReference type="AlphaFoldDB" id="A0A4Q0MND0"/>
<evidence type="ECO:0000256" key="2">
    <source>
        <dbReference type="ARBA" id="ARBA00010973"/>
    </source>
</evidence>
<dbReference type="InterPro" id="IPR002509">
    <property type="entry name" value="NODB_dom"/>
</dbReference>
<dbReference type="CDD" id="cd10968">
    <property type="entry name" value="CE4_Mlr8448_like_5s"/>
    <property type="match status" value="1"/>
</dbReference>
<name>A0A4Q0MND0_9HYPH</name>
<dbReference type="RefSeq" id="WP_128776123.1">
    <property type="nucleotide sequence ID" value="NZ_RYFI01000002.1"/>
</dbReference>
<dbReference type="EMBL" id="RYFI01000002">
    <property type="protein sequence ID" value="RXF75133.1"/>
    <property type="molecule type" value="Genomic_DNA"/>
</dbReference>
<evidence type="ECO:0000313" key="8">
    <source>
        <dbReference type="Proteomes" id="UP000289708"/>
    </source>
</evidence>
<organism evidence="7 8">
    <name type="scientific">Hansschlegelia zhihuaiae</name>
    <dbReference type="NCBI Taxonomy" id="405005"/>
    <lineage>
        <taxon>Bacteria</taxon>
        <taxon>Pseudomonadati</taxon>
        <taxon>Pseudomonadota</taxon>
        <taxon>Alphaproteobacteria</taxon>
        <taxon>Hyphomicrobiales</taxon>
        <taxon>Methylopilaceae</taxon>
        <taxon>Hansschlegelia</taxon>
    </lineage>
</organism>
<keyword evidence="8" id="KW-1185">Reference proteome</keyword>
<dbReference type="GO" id="GO:0005975">
    <property type="term" value="P:carbohydrate metabolic process"/>
    <property type="evidence" value="ECO:0007669"/>
    <property type="project" value="InterPro"/>
</dbReference>
<comment type="similarity">
    <text evidence="2">Belongs to the polysaccharide deacetylase family.</text>
</comment>
<feature type="domain" description="NodB homology" evidence="6">
    <location>
        <begin position="94"/>
        <end position="352"/>
    </location>
</feature>
<dbReference type="OrthoDB" id="9782872at2"/>
<evidence type="ECO:0000313" key="7">
    <source>
        <dbReference type="EMBL" id="RXF75133.1"/>
    </source>
</evidence>
<evidence type="ECO:0000256" key="4">
    <source>
        <dbReference type="ARBA" id="ARBA00022729"/>
    </source>
</evidence>
<protein>
    <recommendedName>
        <fullName evidence="3">Chitooligosaccharide deacetylase</fullName>
    </recommendedName>
    <alternativeName>
        <fullName evidence="5">Nodulation protein B</fullName>
    </alternativeName>
</protein>
<keyword evidence="4" id="KW-0732">Signal</keyword>
<dbReference type="InterPro" id="IPR011330">
    <property type="entry name" value="Glyco_hydro/deAcase_b/a-brl"/>
</dbReference>
<sequence length="352" mass="38346">MSGARTRLFRAAFAALDLVGANRALGARTRGLGLILTLHHVRKWDGRSFAPNRLLEVEPAFLDLALGRATELGFDFVTLDEALARVRAGRSERPFLHVTFDDGYRDVRDEALPILRRHGAPATLYVASGFAEGSVDIWWLALEAALARASEIAIDLGAGNERLPCATPREKDAAWSRIYWALRAGPEERLRTETQRLALEQGIDPLSFARDLCMRWDELREVAADPLVEIGAHTVTHPMLAKHPAEVARAEMAESREAIAQALGRTPRHFAYPVGDLSAAGARDYALADEIGFDSAVTTRPGHLDASHAAAPTALPRVSLNGHFQTRAAVDALLSGAPFAMMRAARRLTGRA</sequence>
<dbReference type="Proteomes" id="UP000289708">
    <property type="component" value="Unassembled WGS sequence"/>
</dbReference>
<evidence type="ECO:0000259" key="6">
    <source>
        <dbReference type="PROSITE" id="PS51677"/>
    </source>
</evidence>
<comment type="function">
    <text evidence="1">Is involved in generating a small heat-stable compound (Nod), an acylated oligomer of N-acetylglucosamine, that stimulates mitosis in various plant protoplasts.</text>
</comment>
<gene>
    <name evidence="7" type="ORF">EK403_03555</name>
</gene>
<dbReference type="PROSITE" id="PS51677">
    <property type="entry name" value="NODB"/>
    <property type="match status" value="1"/>
</dbReference>
<dbReference type="Pfam" id="PF01522">
    <property type="entry name" value="Polysacc_deac_1"/>
    <property type="match status" value="1"/>
</dbReference>
<dbReference type="Gene3D" id="3.20.20.370">
    <property type="entry name" value="Glycoside hydrolase/deacetylase"/>
    <property type="match status" value="1"/>
</dbReference>
<evidence type="ECO:0000256" key="5">
    <source>
        <dbReference type="ARBA" id="ARBA00032976"/>
    </source>
</evidence>
<dbReference type="SUPFAM" id="SSF88713">
    <property type="entry name" value="Glycoside hydrolase/deacetylase"/>
    <property type="match status" value="1"/>
</dbReference>
<reference evidence="7 8" key="1">
    <citation type="submission" date="2018-12" db="EMBL/GenBank/DDBJ databases">
        <title>bacterium Hansschlegelia zhihuaiae S113.</title>
        <authorList>
            <person name="He J."/>
        </authorList>
    </citation>
    <scope>NUCLEOTIDE SEQUENCE [LARGE SCALE GENOMIC DNA]</scope>
    <source>
        <strain evidence="7 8">S 113</strain>
    </source>
</reference>
<comment type="caution">
    <text evidence="7">The sequence shown here is derived from an EMBL/GenBank/DDBJ whole genome shotgun (WGS) entry which is preliminary data.</text>
</comment>